<evidence type="ECO:0000313" key="3">
    <source>
        <dbReference type="Proteomes" id="UP001221757"/>
    </source>
</evidence>
<dbReference type="CDD" id="cd12108">
    <property type="entry name" value="Hr-like"/>
    <property type="match status" value="1"/>
</dbReference>
<evidence type="ECO:0000313" key="2">
    <source>
        <dbReference type="EMBL" id="KAJ7703144.1"/>
    </source>
</evidence>
<gene>
    <name evidence="2" type="ORF">B0H17DRAFT_1194370</name>
</gene>
<dbReference type="Pfam" id="PF01814">
    <property type="entry name" value="Hemerythrin"/>
    <property type="match status" value="1"/>
</dbReference>
<dbReference type="PANTHER" id="PTHR38048">
    <property type="entry name" value="EXPRESSED PROTEIN"/>
    <property type="match status" value="1"/>
</dbReference>
<dbReference type="PANTHER" id="PTHR38048:SF1">
    <property type="entry name" value="HEMERYTHRIN-LIKE DOMAIN-CONTAINING PROTEIN"/>
    <property type="match status" value="1"/>
</dbReference>
<accession>A0AAD7DZ63</accession>
<dbReference type="InterPro" id="IPR012312">
    <property type="entry name" value="Hemerythrin-like"/>
</dbReference>
<reference evidence="2" key="1">
    <citation type="submission" date="2023-03" db="EMBL/GenBank/DDBJ databases">
        <title>Massive genome expansion in bonnet fungi (Mycena s.s.) driven by repeated elements and novel gene families across ecological guilds.</title>
        <authorList>
            <consortium name="Lawrence Berkeley National Laboratory"/>
            <person name="Harder C.B."/>
            <person name="Miyauchi S."/>
            <person name="Viragh M."/>
            <person name="Kuo A."/>
            <person name="Thoen E."/>
            <person name="Andreopoulos B."/>
            <person name="Lu D."/>
            <person name="Skrede I."/>
            <person name="Drula E."/>
            <person name="Henrissat B."/>
            <person name="Morin E."/>
            <person name="Kohler A."/>
            <person name="Barry K."/>
            <person name="LaButti K."/>
            <person name="Morin E."/>
            <person name="Salamov A."/>
            <person name="Lipzen A."/>
            <person name="Mereny Z."/>
            <person name="Hegedus B."/>
            <person name="Baldrian P."/>
            <person name="Stursova M."/>
            <person name="Weitz H."/>
            <person name="Taylor A."/>
            <person name="Grigoriev I.V."/>
            <person name="Nagy L.G."/>
            <person name="Martin F."/>
            <person name="Kauserud H."/>
        </authorList>
    </citation>
    <scope>NUCLEOTIDE SEQUENCE</scope>
    <source>
        <strain evidence="2">CBHHK067</strain>
    </source>
</reference>
<evidence type="ECO:0000259" key="1">
    <source>
        <dbReference type="Pfam" id="PF01814"/>
    </source>
</evidence>
<dbReference type="AlphaFoldDB" id="A0AAD7DZ63"/>
<comment type="caution">
    <text evidence="2">The sequence shown here is derived from an EMBL/GenBank/DDBJ whole genome shotgun (WGS) entry which is preliminary data.</text>
</comment>
<proteinExistence type="predicted"/>
<sequence length="165" mass="19275">MAAEFEERRWNRLSETMSSFHNYFKQEFNTIYEQLADGSFSKRGLSLGLYLEMAKRLNSHLTMHHTIEERHIFPILAKRMPQFSTETEAAHIDSHKGIHTGLDELATLVVKFKTQPSSYSPAEMRACLDGFREVLFSHLDEEVSDLRGENMKKYWTLEELESIPM</sequence>
<feature type="domain" description="Hemerythrin-like" evidence="1">
    <location>
        <begin position="14"/>
        <end position="142"/>
    </location>
</feature>
<dbReference type="InterPro" id="IPR053206">
    <property type="entry name" value="Dimeric_xanthone_biosynth"/>
</dbReference>
<name>A0AAD7DZ63_MYCRO</name>
<dbReference type="Gene3D" id="1.20.120.520">
    <property type="entry name" value="nmb1532 protein domain like"/>
    <property type="match status" value="1"/>
</dbReference>
<protein>
    <submittedName>
        <fullName evidence="2">Hemerythrin HHE cation binding domain-containing protein</fullName>
    </submittedName>
</protein>
<organism evidence="2 3">
    <name type="scientific">Mycena rosella</name>
    <name type="common">Pink bonnet</name>
    <name type="synonym">Agaricus rosellus</name>
    <dbReference type="NCBI Taxonomy" id="1033263"/>
    <lineage>
        <taxon>Eukaryota</taxon>
        <taxon>Fungi</taxon>
        <taxon>Dikarya</taxon>
        <taxon>Basidiomycota</taxon>
        <taxon>Agaricomycotina</taxon>
        <taxon>Agaricomycetes</taxon>
        <taxon>Agaricomycetidae</taxon>
        <taxon>Agaricales</taxon>
        <taxon>Marasmiineae</taxon>
        <taxon>Mycenaceae</taxon>
        <taxon>Mycena</taxon>
    </lineage>
</organism>
<dbReference type="Proteomes" id="UP001221757">
    <property type="component" value="Unassembled WGS sequence"/>
</dbReference>
<dbReference type="EMBL" id="JARKIE010000013">
    <property type="protein sequence ID" value="KAJ7703144.1"/>
    <property type="molecule type" value="Genomic_DNA"/>
</dbReference>
<keyword evidence="3" id="KW-1185">Reference proteome</keyword>